<protein>
    <submittedName>
        <fullName evidence="1">Uncharacterized protein</fullName>
    </submittedName>
</protein>
<reference evidence="1 2" key="1">
    <citation type="submission" date="2024-03" db="EMBL/GenBank/DDBJ databases">
        <title>Two novel species of the genus Flavobacterium exhibiting potentially degradation of complex polysaccharides.</title>
        <authorList>
            <person name="Lian X."/>
        </authorList>
    </citation>
    <scope>NUCLEOTIDE SEQUENCE [LARGE SCALE GENOMIC DNA]</scope>
    <source>
        <strain evidence="2">j3</strain>
    </source>
</reference>
<comment type="caution">
    <text evidence="1">The sequence shown here is derived from an EMBL/GenBank/DDBJ whole genome shotgun (WGS) entry which is preliminary data.</text>
</comment>
<accession>A0ABU9N995</accession>
<gene>
    <name evidence="1" type="ORF">WFZ85_11905</name>
</gene>
<dbReference type="EMBL" id="JBCGDO010000016">
    <property type="protein sequence ID" value="MEM0543322.1"/>
    <property type="molecule type" value="Genomic_DNA"/>
</dbReference>
<keyword evidence="2" id="KW-1185">Reference proteome</keyword>
<evidence type="ECO:0000313" key="2">
    <source>
        <dbReference type="Proteomes" id="UP001460072"/>
    </source>
</evidence>
<dbReference type="RefSeq" id="WP_342696517.1">
    <property type="nucleotide sequence ID" value="NZ_JBCGDO010000016.1"/>
</dbReference>
<organism evidence="1 2">
    <name type="scientific">Flavobacterium aureirubrum</name>
    <dbReference type="NCBI Taxonomy" id="3133147"/>
    <lineage>
        <taxon>Bacteria</taxon>
        <taxon>Pseudomonadati</taxon>
        <taxon>Bacteroidota</taxon>
        <taxon>Flavobacteriia</taxon>
        <taxon>Flavobacteriales</taxon>
        <taxon>Flavobacteriaceae</taxon>
        <taxon>Flavobacterium</taxon>
    </lineage>
</organism>
<proteinExistence type="predicted"/>
<name>A0ABU9N995_9FLAO</name>
<evidence type="ECO:0000313" key="1">
    <source>
        <dbReference type="EMBL" id="MEM0543322.1"/>
    </source>
</evidence>
<sequence>MYEKKLRICITTSDIAQIEGCSMRTASQKMNDMRVFFKKEEKRFKITFDNYAEYTGIPIADLESYRSASPFHHVA</sequence>
<dbReference type="Proteomes" id="UP001460072">
    <property type="component" value="Unassembled WGS sequence"/>
</dbReference>